<sequence>MIDEDFKFLKLTSEDCITDWFNFFSTIQEIKEDQIVCELRSLLETDDLTNVVIQVLLLPHLIPPKGRIRIKKEHFKSSISECKNSIILHVKIHGYISHIQEEKIKRAQKFGLTVQPYIIVIGPTFTELHAFYVCLDKALYQVSTVLEAVDICFKVFYVFDLHYPPESEHIWYTIQNCLYKFSTKYDKQISYVMPIINTFKTLRSTKDM</sequence>
<dbReference type="AlphaFoldDB" id="A0A151J906"/>
<gene>
    <name evidence="1" type="ORF">ALC57_06078</name>
</gene>
<accession>A0A151J906</accession>
<dbReference type="Proteomes" id="UP000078492">
    <property type="component" value="Unassembled WGS sequence"/>
</dbReference>
<keyword evidence="2" id="KW-1185">Reference proteome</keyword>
<proteinExistence type="predicted"/>
<organism evidence="1 2">
    <name type="scientific">Trachymyrmex cornetzi</name>
    <dbReference type="NCBI Taxonomy" id="471704"/>
    <lineage>
        <taxon>Eukaryota</taxon>
        <taxon>Metazoa</taxon>
        <taxon>Ecdysozoa</taxon>
        <taxon>Arthropoda</taxon>
        <taxon>Hexapoda</taxon>
        <taxon>Insecta</taxon>
        <taxon>Pterygota</taxon>
        <taxon>Neoptera</taxon>
        <taxon>Endopterygota</taxon>
        <taxon>Hymenoptera</taxon>
        <taxon>Apocrita</taxon>
        <taxon>Aculeata</taxon>
        <taxon>Formicoidea</taxon>
        <taxon>Formicidae</taxon>
        <taxon>Myrmicinae</taxon>
        <taxon>Trachymyrmex</taxon>
    </lineage>
</organism>
<evidence type="ECO:0000313" key="2">
    <source>
        <dbReference type="Proteomes" id="UP000078492"/>
    </source>
</evidence>
<protein>
    <submittedName>
        <fullName evidence="1">Uncharacterized protein</fullName>
    </submittedName>
</protein>
<dbReference type="STRING" id="471704.A0A151J906"/>
<name>A0A151J906_9HYME</name>
<evidence type="ECO:0000313" key="1">
    <source>
        <dbReference type="EMBL" id="KYN21545.1"/>
    </source>
</evidence>
<reference evidence="1 2" key="1">
    <citation type="submission" date="2015-09" db="EMBL/GenBank/DDBJ databases">
        <title>Trachymyrmex cornetzi WGS genome.</title>
        <authorList>
            <person name="Nygaard S."/>
            <person name="Hu H."/>
            <person name="Boomsma J."/>
            <person name="Zhang G."/>
        </authorList>
    </citation>
    <scope>NUCLEOTIDE SEQUENCE [LARGE SCALE GENOMIC DNA]</scope>
    <source>
        <strain evidence="1">Tcor2-1</strain>
        <tissue evidence="1">Whole body</tissue>
    </source>
</reference>
<dbReference type="EMBL" id="KQ979435">
    <property type="protein sequence ID" value="KYN21545.1"/>
    <property type="molecule type" value="Genomic_DNA"/>
</dbReference>